<reference evidence="1" key="1">
    <citation type="journal article" date="2015" name="Nature">
        <title>Complex archaea that bridge the gap between prokaryotes and eukaryotes.</title>
        <authorList>
            <person name="Spang A."/>
            <person name="Saw J.H."/>
            <person name="Jorgensen S.L."/>
            <person name="Zaremba-Niedzwiedzka K."/>
            <person name="Martijn J."/>
            <person name="Lind A.E."/>
            <person name="van Eijk R."/>
            <person name="Schleper C."/>
            <person name="Guy L."/>
            <person name="Ettema T.J."/>
        </authorList>
    </citation>
    <scope>NUCLEOTIDE SEQUENCE</scope>
</reference>
<gene>
    <name evidence="1" type="ORF">LCGC14_2433160</name>
</gene>
<protein>
    <submittedName>
        <fullName evidence="1">Uncharacterized protein</fullName>
    </submittedName>
</protein>
<evidence type="ECO:0000313" key="1">
    <source>
        <dbReference type="EMBL" id="KKL22668.1"/>
    </source>
</evidence>
<dbReference type="EMBL" id="LAZR01037264">
    <property type="protein sequence ID" value="KKL22668.1"/>
    <property type="molecule type" value="Genomic_DNA"/>
</dbReference>
<name>A0A0F9EF93_9ZZZZ</name>
<dbReference type="AlphaFoldDB" id="A0A0F9EF93"/>
<sequence length="170" mass="20543">LRDMNNRVDGNVAGTKYIDIKNSFADKHDWCIFIDGDEIYNIENLNKMKARFLDREHSRYRVGWKYVREVNGRKQVSDEVFISGAKLYDASLSHFTRAWPREKLHPLKEGLGPKNYEPRRFCDVWCWHGVLLQRSSIREERARRKKREVRANQYNTELKWKVVDKWPWRT</sequence>
<feature type="non-terminal residue" evidence="1">
    <location>
        <position position="1"/>
    </location>
</feature>
<comment type="caution">
    <text evidence="1">The sequence shown here is derived from an EMBL/GenBank/DDBJ whole genome shotgun (WGS) entry which is preliminary data.</text>
</comment>
<proteinExistence type="predicted"/>
<organism evidence="1">
    <name type="scientific">marine sediment metagenome</name>
    <dbReference type="NCBI Taxonomy" id="412755"/>
    <lineage>
        <taxon>unclassified sequences</taxon>
        <taxon>metagenomes</taxon>
        <taxon>ecological metagenomes</taxon>
    </lineage>
</organism>
<accession>A0A0F9EF93</accession>